<proteinExistence type="predicted"/>
<reference evidence="1 2" key="1">
    <citation type="journal article" date="2015" name="Genome Announc.">
        <title>Expanding the biotechnology potential of lactobacilli through comparative genomics of 213 strains and associated genera.</title>
        <authorList>
            <person name="Sun Z."/>
            <person name="Harris H.M."/>
            <person name="McCann A."/>
            <person name="Guo C."/>
            <person name="Argimon S."/>
            <person name="Zhang W."/>
            <person name="Yang X."/>
            <person name="Jeffery I.B."/>
            <person name="Cooney J.C."/>
            <person name="Kagawa T.F."/>
            <person name="Liu W."/>
            <person name="Song Y."/>
            <person name="Salvetti E."/>
            <person name="Wrobel A."/>
            <person name="Rasinkangas P."/>
            <person name="Parkhill J."/>
            <person name="Rea M.C."/>
            <person name="O'Sullivan O."/>
            <person name="Ritari J."/>
            <person name="Douillard F.P."/>
            <person name="Paul Ross R."/>
            <person name="Yang R."/>
            <person name="Briner A.E."/>
            <person name="Felis G.E."/>
            <person name="de Vos W.M."/>
            <person name="Barrangou R."/>
            <person name="Klaenhammer T.R."/>
            <person name="Caufield P.W."/>
            <person name="Cui Y."/>
            <person name="Zhang H."/>
            <person name="O'Toole P.W."/>
        </authorList>
    </citation>
    <scope>NUCLEOTIDE SEQUENCE [LARGE SCALE GENOMIC DNA]</scope>
    <source>
        <strain evidence="1 2">DSM 5661</strain>
    </source>
</reference>
<dbReference type="eggNOG" id="ENOG5031DTR">
    <property type="taxonomic scope" value="Bacteria"/>
</dbReference>
<dbReference type="PATRIC" id="fig|1423754.3.peg.468"/>
<gene>
    <name evidence="1" type="ORF">FC39_GL000455</name>
</gene>
<dbReference type="RefSeq" id="WP_025080526.1">
    <property type="nucleotide sequence ID" value="NZ_AZGI01000092.1"/>
</dbReference>
<keyword evidence="2" id="KW-1185">Reference proteome</keyword>
<dbReference type="STRING" id="1423754.FC39_GL000455"/>
<evidence type="ECO:0000313" key="2">
    <source>
        <dbReference type="Proteomes" id="UP000051223"/>
    </source>
</evidence>
<comment type="caution">
    <text evidence="1">The sequence shown here is derived from an EMBL/GenBank/DDBJ whole genome shotgun (WGS) entry which is preliminary data.</text>
</comment>
<name>A0A0R1YB42_9LACO</name>
<accession>A0A0R1YB42</accession>
<dbReference type="Proteomes" id="UP000051223">
    <property type="component" value="Unassembled WGS sequence"/>
</dbReference>
<sequence length="141" mass="16472">MENTTERIANRLAEIFPDITIYTENQSSGFDVPSFYIVRTMTSINSRLFAIQDRTVSYQVVYFANPDCPNADMDHVHDLLADNFVRLGTYATIRNREFNLDQKEETLTVSFDILLNMYRVDDVSMQRSLDINERSKKQDQQ</sequence>
<dbReference type="EMBL" id="AZGI01000092">
    <property type="protein sequence ID" value="KRM37003.1"/>
    <property type="molecule type" value="Genomic_DNA"/>
</dbReference>
<organism evidence="1 2">
    <name type="scientific">Lactobacillus hamsteri DSM 5661 = JCM 6256</name>
    <dbReference type="NCBI Taxonomy" id="1423754"/>
    <lineage>
        <taxon>Bacteria</taxon>
        <taxon>Bacillati</taxon>
        <taxon>Bacillota</taxon>
        <taxon>Bacilli</taxon>
        <taxon>Lactobacillales</taxon>
        <taxon>Lactobacillaceae</taxon>
        <taxon>Lactobacillus</taxon>
    </lineage>
</organism>
<protein>
    <recommendedName>
        <fullName evidence="3">Phage protein</fullName>
    </recommendedName>
</protein>
<evidence type="ECO:0000313" key="1">
    <source>
        <dbReference type="EMBL" id="KRM37003.1"/>
    </source>
</evidence>
<dbReference type="Pfam" id="PF20765">
    <property type="entry name" value="Phage_tail_terminator_8"/>
    <property type="match status" value="1"/>
</dbReference>
<dbReference type="InterPro" id="IPR049254">
    <property type="entry name" value="Phage_tail_terminator"/>
</dbReference>
<evidence type="ECO:0008006" key="3">
    <source>
        <dbReference type="Google" id="ProtNLM"/>
    </source>
</evidence>
<dbReference type="AlphaFoldDB" id="A0A0R1YB42"/>
<dbReference type="OrthoDB" id="2306755at2"/>